<evidence type="ECO:0000313" key="3">
    <source>
        <dbReference type="Proteomes" id="UP001193035"/>
    </source>
</evidence>
<feature type="transmembrane region" description="Helical" evidence="1">
    <location>
        <begin position="53"/>
        <end position="73"/>
    </location>
</feature>
<dbReference type="EMBL" id="VCPD01000004">
    <property type="protein sequence ID" value="TMV07008.1"/>
    <property type="molecule type" value="Genomic_DNA"/>
</dbReference>
<reference evidence="2 3" key="1">
    <citation type="submission" date="2019-05" db="EMBL/GenBank/DDBJ databases">
        <title>Ruegeria sp. nov., isolated from tidal flat.</title>
        <authorList>
            <person name="Kim W."/>
        </authorList>
    </citation>
    <scope>NUCLEOTIDE SEQUENCE [LARGE SCALE GENOMIC DNA]</scope>
    <source>
        <strain evidence="2 3">CAU 1488</strain>
    </source>
</reference>
<keyword evidence="1" id="KW-0472">Membrane</keyword>
<dbReference type="InterPro" id="IPR008441">
    <property type="entry name" value="AfumC-like_glycosyl_Trfase"/>
</dbReference>
<dbReference type="Pfam" id="PF05704">
    <property type="entry name" value="Caps_synth"/>
    <property type="match status" value="1"/>
</dbReference>
<name>A0ABY2WW86_9RHOB</name>
<comment type="caution">
    <text evidence="2">The sequence shown here is derived from an EMBL/GenBank/DDBJ whole genome shotgun (WGS) entry which is preliminary data.</text>
</comment>
<gene>
    <name evidence="2" type="ORF">FGK63_12905</name>
</gene>
<evidence type="ECO:0000313" key="2">
    <source>
        <dbReference type="EMBL" id="TMV07008.1"/>
    </source>
</evidence>
<accession>A0ABY2WW86</accession>
<protein>
    <recommendedName>
        <fullName evidence="4">Capsular polysaccharide synthesis protein</fullName>
    </recommendedName>
</protein>
<dbReference type="InterPro" id="IPR039367">
    <property type="entry name" value="Och1-like"/>
</dbReference>
<proteinExistence type="predicted"/>
<dbReference type="PANTHER" id="PTHR31834:SF1">
    <property type="entry name" value="INITIATION-SPECIFIC ALPHA-1,6-MANNOSYLTRANSFERASE"/>
    <property type="match status" value="1"/>
</dbReference>
<sequence length="353" mass="40848">MATLGMTRHTVPPCLRHCCPKVATTRGKRIAAHRHRLISGACLKWPVKYAKRLFVGVLVLAGNSWLAFFVFLFKGKQLRSFARRVIRKAGMPRPDGFEKSIPRTIPRNIWIFWDTGIDNAPEVVRMCIESWKTNNPNWTVQVLSKETVAKFVDMPPLSSEISIQSYSDLLRLKLLKERGGAWADATTFCVKPLDEWLPVLGQRGFFAFFWTRETRWFTWPGITREVATWFLAAEPNHPVVSDWCDYSIRYLDKRRNPHTYFWCHTLFELLIYLRRPFRKALCEVPKIGCFGPHLVHDCVMRQRDLPRAARILERGAAPVQKLRWQWHEEQLAIAKSVLQLSSAEASGAQASED</sequence>
<dbReference type="Proteomes" id="UP001193035">
    <property type="component" value="Unassembled WGS sequence"/>
</dbReference>
<dbReference type="PANTHER" id="PTHR31834">
    <property type="entry name" value="INITIATION-SPECIFIC ALPHA-1,6-MANNOSYLTRANSFERASE"/>
    <property type="match status" value="1"/>
</dbReference>
<keyword evidence="3" id="KW-1185">Reference proteome</keyword>
<keyword evidence="1" id="KW-1133">Transmembrane helix</keyword>
<evidence type="ECO:0008006" key="4">
    <source>
        <dbReference type="Google" id="ProtNLM"/>
    </source>
</evidence>
<dbReference type="InterPro" id="IPR029044">
    <property type="entry name" value="Nucleotide-diphossugar_trans"/>
</dbReference>
<evidence type="ECO:0000256" key="1">
    <source>
        <dbReference type="SAM" id="Phobius"/>
    </source>
</evidence>
<dbReference type="Gene3D" id="3.90.550.20">
    <property type="match status" value="1"/>
</dbReference>
<dbReference type="SUPFAM" id="SSF53448">
    <property type="entry name" value="Nucleotide-diphospho-sugar transferases"/>
    <property type="match status" value="1"/>
</dbReference>
<keyword evidence="1" id="KW-0812">Transmembrane</keyword>
<organism evidence="2 3">
    <name type="scientific">Ruegeria sediminis</name>
    <dbReference type="NCBI Taxonomy" id="2583820"/>
    <lineage>
        <taxon>Bacteria</taxon>
        <taxon>Pseudomonadati</taxon>
        <taxon>Pseudomonadota</taxon>
        <taxon>Alphaproteobacteria</taxon>
        <taxon>Rhodobacterales</taxon>
        <taxon>Roseobacteraceae</taxon>
        <taxon>Ruegeria</taxon>
    </lineage>
</organism>